<name>A0ABW0QAY3_9BURK</name>
<keyword evidence="9" id="KW-1185">Reference proteome</keyword>
<sequence length="654" mass="71694">MNTLFFPADRAFDVACLGRLAVDLYAQQIGCNLESASSFAKYLGGSSANIAFGTARLGLRSAMISRVGNEQNGRFLLDTLQREGCDTSQVQTDDQRLTAMVLLGIKNQDTFPLLFARENCADMALDADAISESFLAQCRSLVITGTHLSTPTVLAASRRALDIAGRHGVVRVLDIDYRPVLWGLAAKGDGETRYVGSQDVSRHLQAQLASFELIIGTEEEWMIAGGVDGDLMACLRRVRECTQAVLVVKRGPLGCSIVRGDIPARLDDALTVLGERIEVLNVLGAGDAFASGLLAGLLRGKDFTESAKIANACGAIVVSRHGCAPAMPTPDELSHWFSGQRNPRPDQDPLLAHLHRVSVRRPQWPALYVLAYDHRAQLEDMAKQAGVEVQQVSRLKKLLNQVVADIENDAGCKGKLGVLIDGRMGEAALHNATGRGWWLGRPIERPGSRPLRFDGTHSLGSQLVHWPREQVVKCLVFYHPDDAVALRAEQDEWLQQVWEATRASGHELLLEVIPPKDMLVPGDTGEAVVRAIRHFYDIGLKPEWWKVGTMAARNWEALDALVRERDPYCRGAVILGLSQPVDQLIAGFAEARAPIVKGFMIGRTVWAGPSQAWLKREIDDAEFQSQVAANFRRLIAGWRASRSVEQRAAEQVTA</sequence>
<keyword evidence="4" id="KW-0418">Kinase</keyword>
<dbReference type="EC" id="2.7.1.92" evidence="8"/>
<keyword evidence="2 8" id="KW-0808">Transferase</keyword>
<dbReference type="Gene3D" id="2.20.150.10">
    <property type="entry name" value="putative 5-dehydro-2- deoxygluconokinase"/>
    <property type="match status" value="1"/>
</dbReference>
<accession>A0ABW0QAY3</accession>
<dbReference type="SUPFAM" id="SSF53613">
    <property type="entry name" value="Ribokinase-like"/>
    <property type="match status" value="1"/>
</dbReference>
<comment type="similarity">
    <text evidence="1">Belongs to the carbohydrate kinase PfkB family.</text>
</comment>
<keyword evidence="5" id="KW-0067">ATP-binding</keyword>
<gene>
    <name evidence="8" type="primary">iolC</name>
    <name evidence="8" type="ORF">ACFPP7_12940</name>
</gene>
<evidence type="ECO:0000259" key="6">
    <source>
        <dbReference type="Pfam" id="PF00294"/>
    </source>
</evidence>
<dbReference type="InterPro" id="IPR013785">
    <property type="entry name" value="Aldolase_TIM"/>
</dbReference>
<comment type="caution">
    <text evidence="8">The sequence shown here is derived from an EMBL/GenBank/DDBJ whole genome shotgun (WGS) entry which is preliminary data.</text>
</comment>
<evidence type="ECO:0000313" key="8">
    <source>
        <dbReference type="EMBL" id="MFC5521808.1"/>
    </source>
</evidence>
<dbReference type="InterPro" id="IPR029056">
    <property type="entry name" value="Ribokinase-like"/>
</dbReference>
<evidence type="ECO:0000256" key="2">
    <source>
        <dbReference type="ARBA" id="ARBA00022679"/>
    </source>
</evidence>
<dbReference type="Pfam" id="PF00294">
    <property type="entry name" value="PfkB"/>
    <property type="match status" value="1"/>
</dbReference>
<dbReference type="Gene3D" id="3.20.20.70">
    <property type="entry name" value="Aldolase class I"/>
    <property type="match status" value="1"/>
</dbReference>
<feature type="domain" description="DUF2090" evidence="7">
    <location>
        <begin position="332"/>
        <end position="641"/>
    </location>
</feature>
<dbReference type="CDD" id="cd01166">
    <property type="entry name" value="KdgK"/>
    <property type="match status" value="1"/>
</dbReference>
<evidence type="ECO:0000313" key="9">
    <source>
        <dbReference type="Proteomes" id="UP001596084"/>
    </source>
</evidence>
<dbReference type="InterPro" id="IPR023314">
    <property type="entry name" value="Myo_inos_IolC-like_sf"/>
</dbReference>
<dbReference type="InterPro" id="IPR030830">
    <property type="entry name" value="Myo_inos_IolC"/>
</dbReference>
<dbReference type="GO" id="GO:0047590">
    <property type="term" value="F:5-dehydro-2-deoxygluconokinase activity"/>
    <property type="evidence" value="ECO:0007669"/>
    <property type="project" value="UniProtKB-EC"/>
</dbReference>
<reference evidence="9" key="1">
    <citation type="journal article" date="2019" name="Int. J. Syst. Evol. Microbiol.">
        <title>The Global Catalogue of Microorganisms (GCM) 10K type strain sequencing project: providing services to taxonomists for standard genome sequencing and annotation.</title>
        <authorList>
            <consortium name="The Broad Institute Genomics Platform"/>
            <consortium name="The Broad Institute Genome Sequencing Center for Infectious Disease"/>
            <person name="Wu L."/>
            <person name="Ma J."/>
        </authorList>
    </citation>
    <scope>NUCLEOTIDE SEQUENCE [LARGE SCALE GENOMIC DNA]</scope>
    <source>
        <strain evidence="9">CGMCC 4.7277</strain>
    </source>
</reference>
<dbReference type="Pfam" id="PF09863">
    <property type="entry name" value="DUF2090"/>
    <property type="match status" value="1"/>
</dbReference>
<dbReference type="PANTHER" id="PTHR43085:SF49">
    <property type="entry name" value="5-DEHYDRO-2-DEOXYGLUCONOKINASE"/>
    <property type="match status" value="1"/>
</dbReference>
<dbReference type="Gene3D" id="3.40.1190.20">
    <property type="match status" value="1"/>
</dbReference>
<organism evidence="8 9">
    <name type="scientific">Polaromonas jejuensis</name>
    <dbReference type="NCBI Taxonomy" id="457502"/>
    <lineage>
        <taxon>Bacteria</taxon>
        <taxon>Pseudomonadati</taxon>
        <taxon>Pseudomonadota</taxon>
        <taxon>Betaproteobacteria</taxon>
        <taxon>Burkholderiales</taxon>
        <taxon>Comamonadaceae</taxon>
        <taxon>Polaromonas</taxon>
    </lineage>
</organism>
<dbReference type="PROSITE" id="PS00584">
    <property type="entry name" value="PFKB_KINASES_2"/>
    <property type="match status" value="1"/>
</dbReference>
<proteinExistence type="inferred from homology"/>
<protein>
    <submittedName>
        <fullName evidence="8">5-dehydro-2-deoxygluconokinase</fullName>
        <ecNumber evidence="8">2.7.1.92</ecNumber>
    </submittedName>
</protein>
<evidence type="ECO:0000256" key="5">
    <source>
        <dbReference type="ARBA" id="ARBA00022840"/>
    </source>
</evidence>
<dbReference type="InterPro" id="IPR050306">
    <property type="entry name" value="PfkB_Carbo_kinase"/>
</dbReference>
<feature type="domain" description="Carbohydrate kinase PfkB" evidence="6">
    <location>
        <begin position="13"/>
        <end position="329"/>
    </location>
</feature>
<dbReference type="RefSeq" id="WP_068835272.1">
    <property type="nucleotide sequence ID" value="NZ_JBHSMX010000020.1"/>
</dbReference>
<keyword evidence="3" id="KW-0547">Nucleotide-binding</keyword>
<evidence type="ECO:0000256" key="4">
    <source>
        <dbReference type="ARBA" id="ARBA00022777"/>
    </source>
</evidence>
<evidence type="ECO:0000256" key="3">
    <source>
        <dbReference type="ARBA" id="ARBA00022741"/>
    </source>
</evidence>
<dbReference type="Proteomes" id="UP001596084">
    <property type="component" value="Unassembled WGS sequence"/>
</dbReference>
<dbReference type="NCBIfam" id="TIGR04382">
    <property type="entry name" value="myo_inos_iolC_N"/>
    <property type="match status" value="1"/>
</dbReference>
<dbReference type="PANTHER" id="PTHR43085">
    <property type="entry name" value="HEXOKINASE FAMILY MEMBER"/>
    <property type="match status" value="1"/>
</dbReference>
<dbReference type="EMBL" id="JBHSMX010000020">
    <property type="protein sequence ID" value="MFC5521808.1"/>
    <property type="molecule type" value="Genomic_DNA"/>
</dbReference>
<dbReference type="InterPro" id="IPR002173">
    <property type="entry name" value="Carboh/pur_kinase_PfkB_CS"/>
</dbReference>
<dbReference type="InterPro" id="IPR011611">
    <property type="entry name" value="PfkB_dom"/>
</dbReference>
<dbReference type="InterPro" id="IPR018659">
    <property type="entry name" value="DUF2090"/>
</dbReference>
<evidence type="ECO:0000256" key="1">
    <source>
        <dbReference type="ARBA" id="ARBA00010688"/>
    </source>
</evidence>
<evidence type="ECO:0000259" key="7">
    <source>
        <dbReference type="Pfam" id="PF09863"/>
    </source>
</evidence>